<dbReference type="PANTHER" id="PTHR33946">
    <property type="match status" value="1"/>
</dbReference>
<dbReference type="Pfam" id="PF14295">
    <property type="entry name" value="PAN_4"/>
    <property type="match status" value="3"/>
</dbReference>
<dbReference type="InterPro" id="IPR000177">
    <property type="entry name" value="Apple"/>
</dbReference>
<dbReference type="SUPFAM" id="SSF57414">
    <property type="entry name" value="Hairpin loop containing domain-like"/>
    <property type="match status" value="1"/>
</dbReference>
<dbReference type="PRINTS" id="PR00005">
    <property type="entry name" value="APPLEDOMAIN"/>
</dbReference>
<dbReference type="AlphaFoldDB" id="A0A0S7ELW6"/>
<evidence type="ECO:0000259" key="3">
    <source>
        <dbReference type="PROSITE" id="PS50948"/>
    </source>
</evidence>
<dbReference type="EMBL" id="GBYX01477976">
    <property type="protein sequence ID" value="JAO03714.1"/>
    <property type="molecule type" value="Transcribed_RNA"/>
</dbReference>
<feature type="domain" description="Apple" evidence="3">
    <location>
        <begin position="148"/>
        <end position="229"/>
    </location>
</feature>
<evidence type="ECO:0000256" key="1">
    <source>
        <dbReference type="ARBA" id="ARBA00022737"/>
    </source>
</evidence>
<keyword evidence="2" id="KW-1015">Disulfide bond</keyword>
<evidence type="ECO:0000256" key="2">
    <source>
        <dbReference type="ARBA" id="ARBA00023157"/>
    </source>
</evidence>
<feature type="domain" description="Apple" evidence="3">
    <location>
        <begin position="238"/>
        <end position="312"/>
    </location>
</feature>
<evidence type="ECO:0000313" key="4">
    <source>
        <dbReference type="EMBL" id="JAO03714.1"/>
    </source>
</evidence>
<sequence>CSQCSSGRSHPHEAHKRDSQSFLSQLTSLSAAVSREMRTLFISVALLCFCACSFGCDTRLQMDWDFPGSDVEILFSPDAEHCQFLCTQEASCQFWAFIGPDCRVDNRHFYCFLKATASGKPERQNFKQGTTVGYSLKTCNPVPKLTLCKVYNGVDFPNVDYRTFFTADYQTCQKACTDDPFCQFFSFLDGGFNNQNVRYKCHLKYSWSVPRTPTVISDADRISGFSFDLQLSPPSRECQRTLFPNTDFSGYDVDVQQAASPEHCQVLCSAHPQCTYFSFDSNGYKCYIKNNPNEMVPRYVGGITSGLPSQTCSKPNKPEASVSTVFRGVDFPGFDLHSFPLSDAGSCEKACTLDPNCQFYSFITTRFNNTLRRLNKIQLQPNRPYPAVCTLGLYLIFKYQMFFE</sequence>
<keyword evidence="1" id="KW-0677">Repeat</keyword>
<protein>
    <submittedName>
        <fullName evidence="4">KLKB1</fullName>
    </submittedName>
</protein>
<organism evidence="4">
    <name type="scientific">Poeciliopsis prolifica</name>
    <name type="common">blackstripe livebearer</name>
    <dbReference type="NCBI Taxonomy" id="188132"/>
    <lineage>
        <taxon>Eukaryota</taxon>
        <taxon>Metazoa</taxon>
        <taxon>Chordata</taxon>
        <taxon>Craniata</taxon>
        <taxon>Vertebrata</taxon>
        <taxon>Euteleostomi</taxon>
        <taxon>Actinopterygii</taxon>
        <taxon>Neopterygii</taxon>
        <taxon>Teleostei</taxon>
        <taxon>Neoteleostei</taxon>
        <taxon>Acanthomorphata</taxon>
        <taxon>Ovalentaria</taxon>
        <taxon>Atherinomorphae</taxon>
        <taxon>Cyprinodontiformes</taxon>
        <taxon>Poeciliidae</taxon>
        <taxon>Poeciliinae</taxon>
        <taxon>Poeciliopsis</taxon>
    </lineage>
</organism>
<name>A0A0S7ELW6_9TELE</name>
<dbReference type="SMART" id="SM00223">
    <property type="entry name" value="APPLE"/>
    <property type="match status" value="4"/>
</dbReference>
<dbReference type="InterPro" id="IPR003609">
    <property type="entry name" value="Pan_app"/>
</dbReference>
<proteinExistence type="predicted"/>
<feature type="non-terminal residue" evidence="4">
    <location>
        <position position="1"/>
    </location>
</feature>
<reference evidence="4" key="1">
    <citation type="submission" date="2014-12" db="EMBL/GenBank/DDBJ databases">
        <title>Parallel Evolution in Life History Adaptation Evident in the Tissue-Specific Poeciliopsis prolifica transcriptome.</title>
        <authorList>
            <person name="Jue N.K."/>
            <person name="Foley R.J."/>
            <person name="Obergfell C."/>
            <person name="Reznick D.N."/>
            <person name="O'Neill R.J."/>
            <person name="O'Neill M.J."/>
        </authorList>
    </citation>
    <scope>NUCLEOTIDE SEQUENCE</scope>
</reference>
<dbReference type="GO" id="GO:0005576">
    <property type="term" value="C:extracellular region"/>
    <property type="evidence" value="ECO:0007669"/>
    <property type="project" value="InterPro"/>
</dbReference>
<feature type="non-terminal residue" evidence="4">
    <location>
        <position position="404"/>
    </location>
</feature>
<gene>
    <name evidence="4" type="primary">KLKB1</name>
</gene>
<feature type="domain" description="Apple" evidence="3">
    <location>
        <begin position="52"/>
        <end position="139"/>
    </location>
</feature>
<accession>A0A0S7ELW6</accession>
<dbReference type="CDD" id="cd01100">
    <property type="entry name" value="APPLE_Factor_XI_like"/>
    <property type="match status" value="1"/>
</dbReference>
<dbReference type="PROSITE" id="PS50948">
    <property type="entry name" value="PAN"/>
    <property type="match status" value="3"/>
</dbReference>
<dbReference type="Gene3D" id="3.50.4.10">
    <property type="entry name" value="Hepatocyte Growth Factor"/>
    <property type="match status" value="4"/>
</dbReference>
<dbReference type="Pfam" id="PF00024">
    <property type="entry name" value="PAN_1"/>
    <property type="match status" value="1"/>
</dbReference>
<dbReference type="GO" id="GO:0006508">
    <property type="term" value="P:proteolysis"/>
    <property type="evidence" value="ECO:0007669"/>
    <property type="project" value="InterPro"/>
</dbReference>
<dbReference type="PANTHER" id="PTHR33946:SF4">
    <property type="entry name" value="COAGULATION FACTOR XI"/>
    <property type="match status" value="1"/>
</dbReference>